<dbReference type="Proteomes" id="UP000632195">
    <property type="component" value="Unassembled WGS sequence"/>
</dbReference>
<feature type="domain" description="GFO/IDH/MocA-like oxidoreductase" evidence="2">
    <location>
        <begin position="124"/>
        <end position="242"/>
    </location>
</feature>
<dbReference type="PANTHER" id="PTHR43708:SF8">
    <property type="entry name" value="OXIDOREDUCTASE"/>
    <property type="match status" value="1"/>
</dbReference>
<dbReference type="InterPro" id="IPR036291">
    <property type="entry name" value="NAD(P)-bd_dom_sf"/>
</dbReference>
<dbReference type="Pfam" id="PF01408">
    <property type="entry name" value="GFO_IDH_MocA"/>
    <property type="match status" value="1"/>
</dbReference>
<dbReference type="SUPFAM" id="SSF55347">
    <property type="entry name" value="Glyceraldehyde-3-phosphate dehydrogenase-like, C-terminal domain"/>
    <property type="match status" value="1"/>
</dbReference>
<dbReference type="InterPro" id="IPR051317">
    <property type="entry name" value="Gfo/Idh/MocA_oxidoreduct"/>
</dbReference>
<dbReference type="EMBL" id="BMNY01000004">
    <property type="protein sequence ID" value="GGM79349.1"/>
    <property type="molecule type" value="Genomic_DNA"/>
</dbReference>
<protein>
    <submittedName>
        <fullName evidence="3">Oxidoreductase</fullName>
    </submittedName>
</protein>
<evidence type="ECO:0000259" key="1">
    <source>
        <dbReference type="Pfam" id="PF01408"/>
    </source>
</evidence>
<keyword evidence="4" id="KW-1185">Reference proteome</keyword>
<dbReference type="AlphaFoldDB" id="A0AA37BSQ2"/>
<dbReference type="Pfam" id="PF22725">
    <property type="entry name" value="GFO_IDH_MocA_C3"/>
    <property type="match status" value="1"/>
</dbReference>
<proteinExistence type="predicted"/>
<evidence type="ECO:0000259" key="2">
    <source>
        <dbReference type="Pfam" id="PF22725"/>
    </source>
</evidence>
<sequence>MEIVVVGARGFGQVHLNAISGVDVSIVERDRAVAEEIRSKYGVRKVYSSFEEALNSDAEMIDLVVPHNLHREFAVKALRRGKHVLVEKPIATTVREGEEMIAEAKRARKVLMVAEQYYFDTTVRYVMEQIRAGTVGTPKFILVRDQRLFTRTGWRLFRSQMGGGALIDGGIHYVDTMLNFGGDYTYVSARSMNVAGIIEGEDTTVANLQFANGSYGTLLYLWSYRDPPTLPAFEVIGTEGSIYEDPSTRKQGDFRSGRNYVYGDPVVNGKKVALEHADVFRAEMEAFFRAVREGTEPEMKPEVALRDLRCVLDIYRHAGVA</sequence>
<dbReference type="GO" id="GO:0000166">
    <property type="term" value="F:nucleotide binding"/>
    <property type="evidence" value="ECO:0007669"/>
    <property type="project" value="InterPro"/>
</dbReference>
<comment type="caution">
    <text evidence="3">The sequence shown here is derived from an EMBL/GenBank/DDBJ whole genome shotgun (WGS) entry which is preliminary data.</text>
</comment>
<name>A0AA37BSQ2_9ARCH</name>
<organism evidence="3 4">
    <name type="scientific">Thermogymnomonas acidicola</name>
    <dbReference type="NCBI Taxonomy" id="399579"/>
    <lineage>
        <taxon>Archaea</taxon>
        <taxon>Methanobacteriati</taxon>
        <taxon>Thermoplasmatota</taxon>
        <taxon>Thermoplasmata</taxon>
        <taxon>Thermoplasmatales</taxon>
        <taxon>Thermogymnomonas</taxon>
    </lineage>
</organism>
<reference evidence="3" key="1">
    <citation type="journal article" date="2014" name="Int. J. Syst. Evol. Microbiol.">
        <title>Complete genome sequence of Corynebacterium casei LMG S-19264T (=DSM 44701T), isolated from a smear-ripened cheese.</title>
        <authorList>
            <consortium name="US DOE Joint Genome Institute (JGI-PGF)"/>
            <person name="Walter F."/>
            <person name="Albersmeier A."/>
            <person name="Kalinowski J."/>
            <person name="Ruckert C."/>
        </authorList>
    </citation>
    <scope>NUCLEOTIDE SEQUENCE</scope>
    <source>
        <strain evidence="3">JCM 13583</strain>
    </source>
</reference>
<dbReference type="PANTHER" id="PTHR43708">
    <property type="entry name" value="CONSERVED EXPRESSED OXIDOREDUCTASE (EUROFUNG)"/>
    <property type="match status" value="1"/>
</dbReference>
<accession>A0AA37BSQ2</accession>
<dbReference type="RefSeq" id="WP_188681823.1">
    <property type="nucleotide sequence ID" value="NZ_BMNY01000004.1"/>
</dbReference>
<feature type="domain" description="Gfo/Idh/MocA-like oxidoreductase N-terminal" evidence="1">
    <location>
        <begin position="2"/>
        <end position="114"/>
    </location>
</feature>
<gene>
    <name evidence="3" type="ORF">GCM10007108_17000</name>
</gene>
<dbReference type="Gene3D" id="3.40.50.720">
    <property type="entry name" value="NAD(P)-binding Rossmann-like Domain"/>
    <property type="match status" value="1"/>
</dbReference>
<evidence type="ECO:0000313" key="4">
    <source>
        <dbReference type="Proteomes" id="UP000632195"/>
    </source>
</evidence>
<dbReference type="SUPFAM" id="SSF51735">
    <property type="entry name" value="NAD(P)-binding Rossmann-fold domains"/>
    <property type="match status" value="1"/>
</dbReference>
<reference evidence="3" key="2">
    <citation type="submission" date="2022-09" db="EMBL/GenBank/DDBJ databases">
        <authorList>
            <person name="Sun Q."/>
            <person name="Ohkuma M."/>
        </authorList>
    </citation>
    <scope>NUCLEOTIDE SEQUENCE</scope>
    <source>
        <strain evidence="3">JCM 13583</strain>
    </source>
</reference>
<dbReference type="InterPro" id="IPR055170">
    <property type="entry name" value="GFO_IDH_MocA-like_dom"/>
</dbReference>
<evidence type="ECO:0000313" key="3">
    <source>
        <dbReference type="EMBL" id="GGM79349.1"/>
    </source>
</evidence>
<dbReference type="InterPro" id="IPR000683">
    <property type="entry name" value="Gfo/Idh/MocA-like_OxRdtase_N"/>
</dbReference>
<dbReference type="Gene3D" id="3.30.360.10">
    <property type="entry name" value="Dihydrodipicolinate Reductase, domain 2"/>
    <property type="match status" value="1"/>
</dbReference>